<evidence type="ECO:0000313" key="2">
    <source>
        <dbReference type="Proteomes" id="UP000198565"/>
    </source>
</evidence>
<dbReference type="STRING" id="334253.SAMN04487943_102329"/>
<dbReference type="EMBL" id="FOTR01000002">
    <property type="protein sequence ID" value="SFL58502.1"/>
    <property type="molecule type" value="Genomic_DNA"/>
</dbReference>
<sequence length="122" mass="13904">MAKIENMTENGGYIIDIKATSKTVYMNVVGGFTPEQAEKFHQDYQKQIGSISTIDYVLEVDCKDMKVINQEMTPKLTQSFELYKKSGFKKIEFLIDNNVVIKMQLNRIAKTVDLPNFEIVGA</sequence>
<dbReference type="OrthoDB" id="2867965at2"/>
<dbReference type="Proteomes" id="UP000198565">
    <property type="component" value="Unassembled WGS sequence"/>
</dbReference>
<organism evidence="1 2">
    <name type="scientific">Gracilibacillus orientalis</name>
    <dbReference type="NCBI Taxonomy" id="334253"/>
    <lineage>
        <taxon>Bacteria</taxon>
        <taxon>Bacillati</taxon>
        <taxon>Bacillota</taxon>
        <taxon>Bacilli</taxon>
        <taxon>Bacillales</taxon>
        <taxon>Bacillaceae</taxon>
        <taxon>Gracilibacillus</taxon>
    </lineage>
</organism>
<name>A0A1I4IVV7_9BACI</name>
<gene>
    <name evidence="1" type="ORF">SAMN04487943_102329</name>
</gene>
<reference evidence="2" key="1">
    <citation type="submission" date="2016-10" db="EMBL/GenBank/DDBJ databases">
        <authorList>
            <person name="Varghese N."/>
            <person name="Submissions S."/>
        </authorList>
    </citation>
    <scope>NUCLEOTIDE SEQUENCE [LARGE SCALE GENOMIC DNA]</scope>
    <source>
        <strain evidence="2">CGMCC 1.4250</strain>
    </source>
</reference>
<dbReference type="RefSeq" id="WP_091482071.1">
    <property type="nucleotide sequence ID" value="NZ_FOTR01000002.1"/>
</dbReference>
<accession>A0A1I4IVV7</accession>
<protein>
    <submittedName>
        <fullName evidence="1">Uncharacterized protein</fullName>
    </submittedName>
</protein>
<evidence type="ECO:0000313" key="1">
    <source>
        <dbReference type="EMBL" id="SFL58502.1"/>
    </source>
</evidence>
<keyword evidence="2" id="KW-1185">Reference proteome</keyword>
<proteinExistence type="predicted"/>
<dbReference type="AlphaFoldDB" id="A0A1I4IVV7"/>